<keyword evidence="6" id="KW-0443">Lipid metabolism</keyword>
<dbReference type="Gene3D" id="3.90.226.10">
    <property type="entry name" value="2-enoyl-CoA Hydratase, Chain A, domain 1"/>
    <property type="match status" value="1"/>
</dbReference>
<dbReference type="Pfam" id="PF00725">
    <property type="entry name" value="3HCDH"/>
    <property type="match status" value="1"/>
</dbReference>
<dbReference type="AlphaFoldDB" id="A0A3R7FGH7"/>
<keyword evidence="4" id="KW-0560">Oxidoreductase</keyword>
<dbReference type="InterPro" id="IPR008927">
    <property type="entry name" value="6-PGluconate_DH-like_C_sf"/>
</dbReference>
<sequence>MTRFNVKKVAVLGAGVMGAQIAAHLVNVKVPVVLFDLPAKEGSKSAIAEKAIANLKKLKPSPIGVAEDADLIQPANYEEHMGLLKDCDLVIEAIAERMDWKLDLYTKIAPHVAAHALLASNTSGLSITQLSEALPEALRHRFCGIHFFNPPRYMPLVELIATPATEARVIDQLEAFVTSGLGKGVVRAKDTPNFIANRIGIAGMLSTMKEVENFGLTYDVVDDLTGKKLGRASSGTFRTADVVGLDTMAHVIKTLQDNLGPETDPFYGSFGTPPVLAKLIALGNLGQKTKAGFYKKVGRDILRFELESEDYVPAGQKADDVYGRMLKRPAAERLKLLRAASGAPGQFLWAILRNSFHYAAVHLETIAESARDVDQAMRWGFGMKQGPFELWQEAGWLEVAKMVQEDIDAGKALCSAPLPQWVFEGPVAEAGGVHTAEGSWSPALKKFVARRVLPVYERQLFPEKLLGEASLPDWQTAGTTLAESKALRTWTLDGQVLIASIKNKMHAISPEVMEGLMEAVDLAEQEYRAMVIWSGDAPFSVGADLEATMPAFVVGGADAIDSIEAELQNLMLRIRYAQVPVVSAIHGMALGGGCELAVYSARRVAHMESYIGLVEVGVGLVPGAGGLTYIARRAAENAARSTGKDLLPFLTEGFTAAAMAKVGTSAIESRKLGYLLDSDIIVPHKDELLFVAINEARAMAQGGWRAPLKRLFPVVGRSGIATIKAQLVNMRDGGFISAYDFKIASMIAEVVCGGDVDAGSLVSEEYLMQLERKAFCHLIGQPKTHERILGMLNTGKPVRN</sequence>
<dbReference type="EMBL" id="NKDB02000001">
    <property type="protein sequence ID" value="RKJ98354.1"/>
    <property type="molecule type" value="Genomic_DNA"/>
</dbReference>
<evidence type="ECO:0000256" key="5">
    <source>
        <dbReference type="ARBA" id="ARBA00023027"/>
    </source>
</evidence>
<evidence type="ECO:0000256" key="7">
    <source>
        <dbReference type="ARBA" id="ARBA00049556"/>
    </source>
</evidence>
<dbReference type="UniPathway" id="UPA00659"/>
<protein>
    <submittedName>
        <fullName evidence="10">3-hydroxyacyl-CoA dehydrogenase/enoyl-CoA hydratase family protein</fullName>
    </submittedName>
</protein>
<dbReference type="InterPro" id="IPR029045">
    <property type="entry name" value="ClpP/crotonase-like_dom_sf"/>
</dbReference>
<dbReference type="GO" id="GO:0006635">
    <property type="term" value="P:fatty acid beta-oxidation"/>
    <property type="evidence" value="ECO:0007669"/>
    <property type="project" value="UniProtKB-UniPathway"/>
</dbReference>
<dbReference type="SUPFAM" id="SSF52096">
    <property type="entry name" value="ClpP/crotonase"/>
    <property type="match status" value="1"/>
</dbReference>
<dbReference type="GO" id="GO:0070403">
    <property type="term" value="F:NAD+ binding"/>
    <property type="evidence" value="ECO:0007669"/>
    <property type="project" value="InterPro"/>
</dbReference>
<evidence type="ECO:0000256" key="1">
    <source>
        <dbReference type="ARBA" id="ARBA00005005"/>
    </source>
</evidence>
<dbReference type="Gene3D" id="1.10.1040.50">
    <property type="match status" value="1"/>
</dbReference>
<keyword evidence="5" id="KW-0520">NAD</keyword>
<feature type="domain" description="3-hydroxyacyl-CoA dehydrogenase NAD binding" evidence="9">
    <location>
        <begin position="8"/>
        <end position="191"/>
    </location>
</feature>
<keyword evidence="2" id="KW-0276">Fatty acid metabolism</keyword>
<evidence type="ECO:0000256" key="6">
    <source>
        <dbReference type="ARBA" id="ARBA00023098"/>
    </source>
</evidence>
<dbReference type="Proteomes" id="UP000216225">
    <property type="component" value="Unassembled WGS sequence"/>
</dbReference>
<comment type="caution">
    <text evidence="10">The sequence shown here is derived from an EMBL/GenBank/DDBJ whole genome shotgun (WGS) entry which is preliminary data.</text>
</comment>
<comment type="catalytic activity">
    <reaction evidence="7">
        <text>a (3S)-3-hydroxyacyl-CoA + NAD(+) = a 3-oxoacyl-CoA + NADH + H(+)</text>
        <dbReference type="Rhea" id="RHEA:22432"/>
        <dbReference type="ChEBI" id="CHEBI:15378"/>
        <dbReference type="ChEBI" id="CHEBI:57318"/>
        <dbReference type="ChEBI" id="CHEBI:57540"/>
        <dbReference type="ChEBI" id="CHEBI:57945"/>
        <dbReference type="ChEBI" id="CHEBI:90726"/>
        <dbReference type="EC" id="1.1.1.35"/>
    </reaction>
</comment>
<dbReference type="SUPFAM" id="SSF51735">
    <property type="entry name" value="NAD(P)-binding Rossmann-fold domains"/>
    <property type="match status" value="1"/>
</dbReference>
<dbReference type="InterPro" id="IPR006108">
    <property type="entry name" value="3HC_DH_C"/>
</dbReference>
<dbReference type="InterPro" id="IPR001753">
    <property type="entry name" value="Enoyl-CoA_hydra/iso"/>
</dbReference>
<dbReference type="InterPro" id="IPR036291">
    <property type="entry name" value="NAD(P)-bd_dom_sf"/>
</dbReference>
<name>A0A3R7FGH7_9BURK</name>
<accession>A0A3R7FGH7</accession>
<reference evidence="10 11" key="1">
    <citation type="submission" date="2018-09" db="EMBL/GenBank/DDBJ databases">
        <title>Genome comparison of Alicycliphilus sp. BQ1, a polyurethanolytic bacterium, with its closest phylogenetic relatives Alicycliphilus denitrificans BC and K601, unable to attack polyurethane.</title>
        <authorList>
            <person name="Loza-Tavera H."/>
            <person name="Lozano L."/>
            <person name="Cevallos M."/>
            <person name="Maya-Lucas O."/>
            <person name="Garcia-Mena J."/>
            <person name="Hernandez J."/>
        </authorList>
    </citation>
    <scope>NUCLEOTIDE SEQUENCE [LARGE SCALE GENOMIC DNA]</scope>
    <source>
        <strain evidence="10 11">BQ1</strain>
    </source>
</reference>
<evidence type="ECO:0000256" key="2">
    <source>
        <dbReference type="ARBA" id="ARBA00022832"/>
    </source>
</evidence>
<dbReference type="SUPFAM" id="SSF48179">
    <property type="entry name" value="6-phosphogluconate dehydrogenase C-terminal domain-like"/>
    <property type="match status" value="2"/>
</dbReference>
<dbReference type="Gene3D" id="3.40.50.720">
    <property type="entry name" value="NAD(P)-binding Rossmann-like Domain"/>
    <property type="match status" value="1"/>
</dbReference>
<evidence type="ECO:0000256" key="3">
    <source>
        <dbReference type="ARBA" id="ARBA00022963"/>
    </source>
</evidence>
<comment type="pathway">
    <text evidence="1">Lipid metabolism; fatty acid beta-oxidation.</text>
</comment>
<dbReference type="Pfam" id="PF02737">
    <property type="entry name" value="3HCDH_N"/>
    <property type="match status" value="1"/>
</dbReference>
<evidence type="ECO:0000259" key="8">
    <source>
        <dbReference type="Pfam" id="PF00725"/>
    </source>
</evidence>
<dbReference type="PANTHER" id="PTHR48075:SF7">
    <property type="entry name" value="3-HYDROXYACYL-COA DEHYDROGENASE-RELATED"/>
    <property type="match status" value="1"/>
</dbReference>
<dbReference type="GO" id="GO:0003857">
    <property type="term" value="F:(3S)-3-hydroxyacyl-CoA dehydrogenase (NAD+) activity"/>
    <property type="evidence" value="ECO:0007669"/>
    <property type="project" value="UniProtKB-EC"/>
</dbReference>
<proteinExistence type="predicted"/>
<evidence type="ECO:0000313" key="11">
    <source>
        <dbReference type="Proteomes" id="UP000216225"/>
    </source>
</evidence>
<evidence type="ECO:0000259" key="9">
    <source>
        <dbReference type="Pfam" id="PF02737"/>
    </source>
</evidence>
<dbReference type="InterPro" id="IPR006176">
    <property type="entry name" value="3-OHacyl-CoA_DH_NAD-bd"/>
</dbReference>
<evidence type="ECO:0000256" key="4">
    <source>
        <dbReference type="ARBA" id="ARBA00023002"/>
    </source>
</evidence>
<gene>
    <name evidence="10" type="ORF">CE154_000855</name>
</gene>
<keyword evidence="3" id="KW-0442">Lipid degradation</keyword>
<dbReference type="PANTHER" id="PTHR48075">
    <property type="entry name" value="3-HYDROXYACYL-COA DEHYDROGENASE FAMILY PROTEIN"/>
    <property type="match status" value="1"/>
</dbReference>
<dbReference type="Pfam" id="PF00378">
    <property type="entry name" value="ECH_1"/>
    <property type="match status" value="1"/>
</dbReference>
<feature type="domain" description="3-hydroxyacyl-CoA dehydrogenase C-terminal" evidence="8">
    <location>
        <begin position="194"/>
        <end position="295"/>
    </location>
</feature>
<dbReference type="CDD" id="cd06558">
    <property type="entry name" value="crotonase-like"/>
    <property type="match status" value="1"/>
</dbReference>
<organism evidence="10 11">
    <name type="scientific">Alicycliphilus denitrificans</name>
    <dbReference type="NCBI Taxonomy" id="179636"/>
    <lineage>
        <taxon>Bacteria</taxon>
        <taxon>Pseudomonadati</taxon>
        <taxon>Pseudomonadota</taxon>
        <taxon>Betaproteobacteria</taxon>
        <taxon>Burkholderiales</taxon>
        <taxon>Comamonadaceae</taxon>
        <taxon>Alicycliphilus</taxon>
    </lineage>
</organism>
<dbReference type="RefSeq" id="WP_094434336.1">
    <property type="nucleotide sequence ID" value="NZ_NKDB02000001.1"/>
</dbReference>
<evidence type="ECO:0000313" key="10">
    <source>
        <dbReference type="EMBL" id="RKJ98354.1"/>
    </source>
</evidence>